<keyword evidence="2" id="KW-1185">Reference proteome</keyword>
<gene>
    <name evidence="1" type="ORF">K1T71_011640</name>
</gene>
<organism evidence="1 2">
    <name type="scientific">Dendrolimus kikuchii</name>
    <dbReference type="NCBI Taxonomy" id="765133"/>
    <lineage>
        <taxon>Eukaryota</taxon>
        <taxon>Metazoa</taxon>
        <taxon>Ecdysozoa</taxon>
        <taxon>Arthropoda</taxon>
        <taxon>Hexapoda</taxon>
        <taxon>Insecta</taxon>
        <taxon>Pterygota</taxon>
        <taxon>Neoptera</taxon>
        <taxon>Endopterygota</taxon>
        <taxon>Lepidoptera</taxon>
        <taxon>Glossata</taxon>
        <taxon>Ditrysia</taxon>
        <taxon>Bombycoidea</taxon>
        <taxon>Lasiocampidae</taxon>
        <taxon>Dendrolimus</taxon>
    </lineage>
</organism>
<comment type="caution">
    <text evidence="1">The sequence shown here is derived from an EMBL/GenBank/DDBJ whole genome shotgun (WGS) entry which is preliminary data.</text>
</comment>
<sequence>MSIGKIAEFNIATDNWRLYVERLEQYFIVNKITNDLKVPTLITVMGADSYELLVNLCTPTKPNAKTFEEITEIMSRHLQPTPNELAERYKFRCRKQIQGESISEYMAVLKKMSKTCEFGASLEENLRDQLVCGISNDTIRQRLFAESKLDFTKAYNLGVSIEAAEKDSATVEQQLRSGTDSKGVECQAMSTGYRSSIVERRNGRSRADGERGIGPRREAGRTAQGARAPRPAPASGRRLAERGQPQRQCRVCGAAHDESTCRYARYVCRVCNQAGHLRRMCPRLIEHHGEEINNHSDQESDQSDEVTVIEINQVCLADCKPMYMSLEVHGKLLKFEVDTGSVISCINIDVYRRLFSEINIQKCNIVLRYYTGESVSPVGVIRPLVKYKNISQHLDLYVIEKGKTVLLGRQWLASLNIDLPDLRINCVNMSSDSKFNVTEFSSRYAEVFADGLGRFTGGKVSISVREGARPVFLRARPLAYALREPVERALEQLVQDGILTPVERSDWATPIVPVVKKDGNIRICADYKLTLNKVIEIDRYPLPKFEDLITRLNGGEHFTKIDFSQAYAQFELDDSNKYTVINTHKGLFRYNRLVYGLASSPAIFQRYLEQIFATWSLDTKGVHLPNVGIFLDDVIITGPTTKAHIDTLHKVFSRLQQYGLKVKRDKCSFFAKQVVYLGHVISKRGVHTCPDKVEAILKTPEPKNVSELRAFLGLINYYNRFMQNSSTVLAPLYNLLKSKIKYGWSIECKNAFTKIKERLASSEVLVHYSPDLPLIVTTDASAVGVGAVLAHHTPDGERPVAYASRALTPAERAYSQIDREALAIVYAVRKYHQYLYGREFILRTDHKPLTYIFGNKVGIPVMAASRLQRWAILLSGYNYKIEYVTSKGNCADALSRLPHKTGLSPKINENTYVNFVDNFLPITSHNVKAATSKDTILSRVMTYTHSGWPGLCPNDEIKPFFSRRRELYIECGCLMWGYRMVIPAQLQPTILKQLHSSHMGIVKTKGLARSYVWWPNIDGDIESMCKQCVTCAAEADAPPRAPPQPWPYTAQPWTRVHVDFLGPFKGKTFFVLIDSSSKWIEIYEMNRTTASSVIKVLREIFARFGLPIELVSDQGPPFTSFEFSEFLKRNGIRQLFSPAYHPASNGAAKNAVKLCKRAIKKAYRDKVDVDAALQTFLLAYRNSIHGTTGETPAMLLQRRALRNRLDLLRNQHTLENNVFDRQRRQSGYTDRTPRTLDIGDTVWARNYGSPDKWVEGTVRKAEGSRRYIIDSGDGRFLKRHVDQVRRRSLLSNVTSPNKSPKKKSMNNDNNGVEGVVPQADDHNTDDISKELPLEEDGGINSNENVANPGCSTLPPTTDVAKSVSARSHYPSRQRKPVIRFAVE</sequence>
<reference evidence="1 2" key="1">
    <citation type="journal article" date="2021" name="Front. Genet.">
        <title>Chromosome-Level Genome Assembly Reveals Significant Gene Expansion in the Toll and IMD Signaling Pathways of Dendrolimus kikuchii.</title>
        <authorList>
            <person name="Zhou J."/>
            <person name="Wu P."/>
            <person name="Xiong Z."/>
            <person name="Liu N."/>
            <person name="Zhao N."/>
            <person name="Ji M."/>
            <person name="Qiu Y."/>
            <person name="Yang B."/>
        </authorList>
    </citation>
    <scope>NUCLEOTIDE SEQUENCE [LARGE SCALE GENOMIC DNA]</scope>
    <source>
        <strain evidence="1">Ann1</strain>
    </source>
</reference>
<evidence type="ECO:0000313" key="1">
    <source>
        <dbReference type="EMBL" id="KAJ0172501.1"/>
    </source>
</evidence>
<protein>
    <submittedName>
        <fullName evidence="1">Uncharacterized protein</fullName>
    </submittedName>
</protein>
<name>A0ACC1CLQ1_9NEOP</name>
<evidence type="ECO:0000313" key="2">
    <source>
        <dbReference type="Proteomes" id="UP000824533"/>
    </source>
</evidence>
<dbReference type="Proteomes" id="UP000824533">
    <property type="component" value="Linkage Group LG21"/>
</dbReference>
<dbReference type="EMBL" id="CM034407">
    <property type="protein sequence ID" value="KAJ0172501.1"/>
    <property type="molecule type" value="Genomic_DNA"/>
</dbReference>
<proteinExistence type="predicted"/>
<accession>A0ACC1CLQ1</accession>